<proteinExistence type="predicted"/>
<dbReference type="Pfam" id="PF11751">
    <property type="entry name" value="PorP_SprF"/>
    <property type="match status" value="1"/>
</dbReference>
<protein>
    <submittedName>
        <fullName evidence="1">Type IX secretion system membrane protein, PorP/SprF family</fullName>
    </submittedName>
</protein>
<reference evidence="1 2" key="1">
    <citation type="submission" date="2017-02" db="EMBL/GenBank/DDBJ databases">
        <authorList>
            <person name="Peterson S.W."/>
        </authorList>
    </citation>
    <scope>NUCLEOTIDE SEQUENCE [LARGE SCALE GENOMIC DNA]</scope>
    <source>
        <strain evidence="1 2">DSM 22899</strain>
    </source>
</reference>
<organism evidence="1 2">
    <name type="scientific">Parapedobacter luteus</name>
    <dbReference type="NCBI Taxonomy" id="623280"/>
    <lineage>
        <taxon>Bacteria</taxon>
        <taxon>Pseudomonadati</taxon>
        <taxon>Bacteroidota</taxon>
        <taxon>Sphingobacteriia</taxon>
        <taxon>Sphingobacteriales</taxon>
        <taxon>Sphingobacteriaceae</taxon>
        <taxon>Parapedobacter</taxon>
    </lineage>
</organism>
<dbReference type="InterPro" id="IPR019861">
    <property type="entry name" value="PorP/SprF_Bacteroidetes"/>
</dbReference>
<dbReference type="STRING" id="623280.SAMN05660226_03738"/>
<evidence type="ECO:0000313" key="2">
    <source>
        <dbReference type="Proteomes" id="UP000190541"/>
    </source>
</evidence>
<accession>A0A1T5F354</accession>
<dbReference type="Proteomes" id="UP000190541">
    <property type="component" value="Unassembled WGS sequence"/>
</dbReference>
<gene>
    <name evidence="1" type="ORF">SAMN05660226_03738</name>
</gene>
<dbReference type="EMBL" id="FUYS01000013">
    <property type="protein sequence ID" value="SKB90531.1"/>
    <property type="molecule type" value="Genomic_DNA"/>
</dbReference>
<evidence type="ECO:0000313" key="1">
    <source>
        <dbReference type="EMBL" id="SKB90531.1"/>
    </source>
</evidence>
<dbReference type="AlphaFoldDB" id="A0A1T5F354"/>
<name>A0A1T5F354_9SPHI</name>
<dbReference type="NCBIfam" id="TIGR03519">
    <property type="entry name" value="T9SS_PorP_fam"/>
    <property type="match status" value="1"/>
</dbReference>
<sequence length="349" mass="38970">MGIGKTAINATTITMRTGWKIWLLLIPLGITCGVHGQQNIQFTQYVFNSMSVNPAYAGYKEELFAQLGLRSQWVDLDGAPQTGLLSFDGLLDLYGRRRHGAGVQIIADELGPQLATSAYLNYAFRIQLNREDTERLSFGLGAGVTQYSLDGTKIVVLEDGDAVLPPGKVSSFVPDIRFGIYYHNAKWYAGISVMDLLAATGADNLFRWDQTTIDHIRRRTHLYIIGGLLFDLDENTVLRPSLLYKDDLSGPPSLDLNAMFIFNDRLWLGGGIRTGVSAFRRDYKRFTGDRLNGLNSVSVVTQVFATERLRIGYSYDYMLSRLSGLQNGSHEITLGLTLGRPLDRVRCYF</sequence>
<keyword evidence="2" id="KW-1185">Reference proteome</keyword>